<feature type="region of interest" description="Disordered" evidence="1">
    <location>
        <begin position="1"/>
        <end position="75"/>
    </location>
</feature>
<evidence type="ECO:0000313" key="3">
    <source>
        <dbReference type="Proteomes" id="UP001497516"/>
    </source>
</evidence>
<organism evidence="2 3">
    <name type="scientific">Linum trigynum</name>
    <dbReference type="NCBI Taxonomy" id="586398"/>
    <lineage>
        <taxon>Eukaryota</taxon>
        <taxon>Viridiplantae</taxon>
        <taxon>Streptophyta</taxon>
        <taxon>Embryophyta</taxon>
        <taxon>Tracheophyta</taxon>
        <taxon>Spermatophyta</taxon>
        <taxon>Magnoliopsida</taxon>
        <taxon>eudicotyledons</taxon>
        <taxon>Gunneridae</taxon>
        <taxon>Pentapetalae</taxon>
        <taxon>rosids</taxon>
        <taxon>fabids</taxon>
        <taxon>Malpighiales</taxon>
        <taxon>Linaceae</taxon>
        <taxon>Linum</taxon>
    </lineage>
</organism>
<feature type="compositionally biased region" description="Polar residues" evidence="1">
    <location>
        <begin position="45"/>
        <end position="62"/>
    </location>
</feature>
<proteinExistence type="predicted"/>
<dbReference type="Proteomes" id="UP001497516">
    <property type="component" value="Chromosome 4"/>
</dbReference>
<evidence type="ECO:0000256" key="1">
    <source>
        <dbReference type="SAM" id="MobiDB-lite"/>
    </source>
</evidence>
<reference evidence="2 3" key="1">
    <citation type="submission" date="2024-04" db="EMBL/GenBank/DDBJ databases">
        <authorList>
            <person name="Fracassetti M."/>
        </authorList>
    </citation>
    <scope>NUCLEOTIDE SEQUENCE [LARGE SCALE GENOMIC DNA]</scope>
</reference>
<feature type="compositionally biased region" description="Polar residues" evidence="1">
    <location>
        <begin position="1"/>
        <end position="35"/>
    </location>
</feature>
<keyword evidence="3" id="KW-1185">Reference proteome</keyword>
<dbReference type="EMBL" id="OZ034817">
    <property type="protein sequence ID" value="CAL1380595.1"/>
    <property type="molecule type" value="Genomic_DNA"/>
</dbReference>
<accession>A0AAV2E3Z7</accession>
<dbReference type="AlphaFoldDB" id="A0AAV2E3Z7"/>
<sequence>MSSATQPVHMQSARPPSNSSKTEASQYGFGSSKAFTGSIVERSTDVLTTKSATLPPSDSQPKPSRPVSRFKMQRR</sequence>
<gene>
    <name evidence="2" type="ORF">LTRI10_LOCUS22027</name>
</gene>
<evidence type="ECO:0000313" key="2">
    <source>
        <dbReference type="EMBL" id="CAL1380595.1"/>
    </source>
</evidence>
<protein>
    <submittedName>
        <fullName evidence="2">Uncharacterized protein</fullName>
    </submittedName>
</protein>
<name>A0AAV2E3Z7_9ROSI</name>